<dbReference type="AlphaFoldDB" id="A0A4U7N724"/>
<evidence type="ECO:0000256" key="1">
    <source>
        <dbReference type="SAM" id="SignalP"/>
    </source>
</evidence>
<keyword evidence="1" id="KW-0732">Signal</keyword>
<feature type="chain" id="PRO_5020570102" evidence="1">
    <location>
        <begin position="25"/>
        <end position="88"/>
    </location>
</feature>
<dbReference type="EMBL" id="SULI01000004">
    <property type="protein sequence ID" value="TKZ21528.1"/>
    <property type="molecule type" value="Genomic_DNA"/>
</dbReference>
<gene>
    <name evidence="2" type="ORF">FAP39_05340</name>
</gene>
<protein>
    <submittedName>
        <fullName evidence="2">Uncharacterized protein</fullName>
    </submittedName>
</protein>
<feature type="signal peptide" evidence="1">
    <location>
        <begin position="1"/>
        <end position="24"/>
    </location>
</feature>
<evidence type="ECO:0000313" key="3">
    <source>
        <dbReference type="Proteomes" id="UP000306575"/>
    </source>
</evidence>
<dbReference type="RefSeq" id="WP_138015357.1">
    <property type="nucleotide sequence ID" value="NZ_SULI01000004.1"/>
</dbReference>
<keyword evidence="3" id="KW-1185">Reference proteome</keyword>
<name>A0A4U7N724_9RHOB</name>
<reference evidence="2 3" key="1">
    <citation type="submission" date="2019-04" db="EMBL/GenBank/DDBJ databases">
        <title>Genome sequence of Pelagicola litoralis CL-ES2.</title>
        <authorList>
            <person name="Cao J."/>
        </authorList>
    </citation>
    <scope>NUCLEOTIDE SEQUENCE [LARGE SCALE GENOMIC DNA]</scope>
    <source>
        <strain evidence="2 3">CL-ES2</strain>
    </source>
</reference>
<dbReference type="Proteomes" id="UP000306575">
    <property type="component" value="Unassembled WGS sequence"/>
</dbReference>
<sequence length="88" mass="9305">MTHIKSLKSKFYLFAAGCLSLVVAAPQTAQSLAVDVDDSDARVKQRANELKVAFAGKHGVVPKVLPKSPVQKAYHGGKHCCAAMGVRG</sequence>
<accession>A0A4U7N724</accession>
<proteinExistence type="predicted"/>
<evidence type="ECO:0000313" key="2">
    <source>
        <dbReference type="EMBL" id="TKZ21528.1"/>
    </source>
</evidence>
<comment type="caution">
    <text evidence="2">The sequence shown here is derived from an EMBL/GenBank/DDBJ whole genome shotgun (WGS) entry which is preliminary data.</text>
</comment>
<organism evidence="2 3">
    <name type="scientific">Shimia litoralis</name>
    <dbReference type="NCBI Taxonomy" id="420403"/>
    <lineage>
        <taxon>Bacteria</taxon>
        <taxon>Pseudomonadati</taxon>
        <taxon>Pseudomonadota</taxon>
        <taxon>Alphaproteobacteria</taxon>
        <taxon>Rhodobacterales</taxon>
        <taxon>Roseobacteraceae</taxon>
    </lineage>
</organism>